<protein>
    <submittedName>
        <fullName evidence="1">DNA-directed RNA polymerase subunit L</fullName>
    </submittedName>
</protein>
<accession>A0ABU1K3G7</accession>
<organism evidence="1 2">
    <name type="scientific">Mesonia maritima</name>
    <dbReference type="NCBI Taxonomy" id="1793873"/>
    <lineage>
        <taxon>Bacteria</taxon>
        <taxon>Pseudomonadati</taxon>
        <taxon>Bacteroidota</taxon>
        <taxon>Flavobacteriia</taxon>
        <taxon>Flavobacteriales</taxon>
        <taxon>Flavobacteriaceae</taxon>
        <taxon>Mesonia</taxon>
    </lineage>
</organism>
<reference evidence="1 2" key="1">
    <citation type="submission" date="2023-07" db="EMBL/GenBank/DDBJ databases">
        <title>Genomic Encyclopedia of Type Strains, Phase IV (KMG-IV): sequencing the most valuable type-strain genomes for metagenomic binning, comparative biology and taxonomic classification.</title>
        <authorList>
            <person name="Goeker M."/>
        </authorList>
    </citation>
    <scope>NUCLEOTIDE SEQUENCE [LARGE SCALE GENOMIC DNA]</scope>
    <source>
        <strain evidence="1 2">DSM 102814</strain>
    </source>
</reference>
<keyword evidence="1" id="KW-0240">DNA-directed RNA polymerase</keyword>
<gene>
    <name evidence="1" type="ORF">GGR31_000416</name>
</gene>
<dbReference type="GO" id="GO:0000428">
    <property type="term" value="C:DNA-directed RNA polymerase complex"/>
    <property type="evidence" value="ECO:0007669"/>
    <property type="project" value="UniProtKB-KW"/>
</dbReference>
<evidence type="ECO:0000313" key="2">
    <source>
        <dbReference type="Proteomes" id="UP001257659"/>
    </source>
</evidence>
<keyword evidence="2" id="KW-1185">Reference proteome</keyword>
<dbReference type="Proteomes" id="UP001257659">
    <property type="component" value="Unassembled WGS sequence"/>
</dbReference>
<comment type="caution">
    <text evidence="1">The sequence shown here is derived from an EMBL/GenBank/DDBJ whole genome shotgun (WGS) entry which is preliminary data.</text>
</comment>
<proteinExistence type="predicted"/>
<name>A0ABU1K3G7_9FLAO</name>
<dbReference type="EMBL" id="JAVDQA010000001">
    <property type="protein sequence ID" value="MDR6299800.1"/>
    <property type="molecule type" value="Genomic_DNA"/>
</dbReference>
<keyword evidence="1" id="KW-0804">Transcription</keyword>
<evidence type="ECO:0000313" key="1">
    <source>
        <dbReference type="EMBL" id="MDR6299800.1"/>
    </source>
</evidence>
<dbReference type="RefSeq" id="WP_309726777.1">
    <property type="nucleotide sequence ID" value="NZ_JAVDQA010000001.1"/>
</dbReference>
<sequence length="179" mass="21227">MKKVFLLFVLVILQSCIPIHTAKRIPSYEISDAENTKNTYVDLSTYTFQYEGEYHNFRNIIRRFFDLQDDVNVYNFETEALIEGRKVKVYISEDSDVDRYINLLGFLIHQNDDDNNETQREKEDRERREEASEKSRAIKYLNIQIMDQDGSDLLADDGLLKTIAIQKLKQFQRKINNDE</sequence>
<dbReference type="PROSITE" id="PS51257">
    <property type="entry name" value="PROKAR_LIPOPROTEIN"/>
    <property type="match status" value="1"/>
</dbReference>